<gene>
    <name evidence="2" type="primary">pliG_1</name>
    <name evidence="2" type="ORF">NCTC9001_00849</name>
</gene>
<evidence type="ECO:0000313" key="3">
    <source>
        <dbReference type="Proteomes" id="UP000372890"/>
    </source>
</evidence>
<keyword evidence="1" id="KW-0732">Signal</keyword>
<feature type="signal peptide" evidence="1">
    <location>
        <begin position="1"/>
        <end position="22"/>
    </location>
</feature>
<feature type="chain" id="PRO_5019815413" evidence="1">
    <location>
        <begin position="23"/>
        <end position="44"/>
    </location>
</feature>
<protein>
    <submittedName>
        <fullName evidence="2">Protein YcgK</fullName>
    </submittedName>
</protein>
<dbReference type="EMBL" id="CAADIS010000003">
    <property type="protein sequence ID" value="VFS13157.1"/>
    <property type="molecule type" value="Genomic_DNA"/>
</dbReference>
<evidence type="ECO:0000313" key="2">
    <source>
        <dbReference type="EMBL" id="VFS13157.1"/>
    </source>
</evidence>
<sequence>MKIKGISKAVLLLALLTSTSFAAGKNVNVEFRKGHSSAQYSPAK</sequence>
<dbReference type="Proteomes" id="UP000372890">
    <property type="component" value="Unassembled WGS sequence"/>
</dbReference>
<evidence type="ECO:0000256" key="1">
    <source>
        <dbReference type="SAM" id="SignalP"/>
    </source>
</evidence>
<dbReference type="AlphaFoldDB" id="A0A484WR30"/>
<accession>A0A484WR30</accession>
<organism evidence="2 3">
    <name type="scientific">Escherichia coli</name>
    <dbReference type="NCBI Taxonomy" id="562"/>
    <lineage>
        <taxon>Bacteria</taxon>
        <taxon>Pseudomonadati</taxon>
        <taxon>Pseudomonadota</taxon>
        <taxon>Gammaproteobacteria</taxon>
        <taxon>Enterobacterales</taxon>
        <taxon>Enterobacteriaceae</taxon>
        <taxon>Escherichia</taxon>
    </lineage>
</organism>
<proteinExistence type="predicted"/>
<name>A0A484WR30_ECOLX</name>
<reference evidence="2 3" key="1">
    <citation type="submission" date="2019-03" db="EMBL/GenBank/DDBJ databases">
        <authorList>
            <consortium name="Pathogen Informatics"/>
        </authorList>
    </citation>
    <scope>NUCLEOTIDE SEQUENCE [LARGE SCALE GENOMIC DNA]</scope>
    <source>
        <strain evidence="2 3">NCTC9001</strain>
    </source>
</reference>